<dbReference type="GO" id="GO:0008168">
    <property type="term" value="F:methyltransferase activity"/>
    <property type="evidence" value="ECO:0007669"/>
    <property type="project" value="InterPro"/>
</dbReference>
<dbReference type="PROSITE" id="PS00092">
    <property type="entry name" value="N6_MTASE"/>
    <property type="match status" value="1"/>
</dbReference>
<dbReference type="SUPFAM" id="SSF53335">
    <property type="entry name" value="S-adenosyl-L-methionine-dependent methyltransferases"/>
    <property type="match status" value="1"/>
</dbReference>
<dbReference type="Proteomes" id="UP000235661">
    <property type="component" value="Unassembled WGS sequence"/>
</dbReference>
<comment type="caution">
    <text evidence="1">The sequence shown here is derived from an EMBL/GenBank/DDBJ whole genome shotgun (WGS) entry which is preliminary data.</text>
</comment>
<dbReference type="Gene3D" id="3.40.50.150">
    <property type="entry name" value="Vaccinia Virus protein VP39"/>
    <property type="match status" value="1"/>
</dbReference>
<dbReference type="GO" id="GO:0003676">
    <property type="term" value="F:nucleic acid binding"/>
    <property type="evidence" value="ECO:0007669"/>
    <property type="project" value="InterPro"/>
</dbReference>
<sequence>MNPLSFYDDIRINGELIYMEHLKMQSPDIVSDNMAYIAQRWPECLTEAKDENGKLRQVIDFDKLRQALSSDATGEGQERYQFTWPDKRHAIRMANTPTTSTLRPCREDSVDFDHTQNLYIEGDNLEVLKLLRESYLGKVKMIFIDPPYNTGGDFVYKDNFIKLNRSLEIFRAKSQIIADCAIVIASVY</sequence>
<accession>A0A2N6Q2W0</accession>
<proteinExistence type="predicted"/>
<dbReference type="AlphaFoldDB" id="A0A2N6Q2W0"/>
<evidence type="ECO:0000313" key="2">
    <source>
        <dbReference type="Proteomes" id="UP000235661"/>
    </source>
</evidence>
<protein>
    <recommendedName>
        <fullName evidence="3">Site-specific DNA-methyltransferase</fullName>
    </recommendedName>
</protein>
<evidence type="ECO:0008006" key="3">
    <source>
        <dbReference type="Google" id="ProtNLM"/>
    </source>
</evidence>
<dbReference type="GO" id="GO:0032259">
    <property type="term" value="P:methylation"/>
    <property type="evidence" value="ECO:0007669"/>
    <property type="project" value="InterPro"/>
</dbReference>
<dbReference type="EMBL" id="PNGI01000040">
    <property type="protein sequence ID" value="PMC07302.1"/>
    <property type="molecule type" value="Genomic_DNA"/>
</dbReference>
<reference evidence="1 2" key="1">
    <citation type="submission" date="2017-09" db="EMBL/GenBank/DDBJ databases">
        <title>Bacterial strain isolated from the female urinary microbiota.</title>
        <authorList>
            <person name="Thomas-White K."/>
            <person name="Kumar N."/>
            <person name="Forster S."/>
            <person name="Putonti C."/>
            <person name="Lawley T."/>
            <person name="Wolfe A.J."/>
        </authorList>
    </citation>
    <scope>NUCLEOTIDE SEQUENCE [LARGE SCALE GENOMIC DNA]</scope>
    <source>
        <strain evidence="1 2">UMB0818</strain>
    </source>
</reference>
<organism evidence="1 2">
    <name type="scientific">Hoylesella timonensis</name>
    <dbReference type="NCBI Taxonomy" id="386414"/>
    <lineage>
        <taxon>Bacteria</taxon>
        <taxon>Pseudomonadati</taxon>
        <taxon>Bacteroidota</taxon>
        <taxon>Bacteroidia</taxon>
        <taxon>Bacteroidales</taxon>
        <taxon>Prevotellaceae</taxon>
        <taxon>Hoylesella</taxon>
    </lineage>
</organism>
<name>A0A2N6Q2W0_9BACT</name>
<dbReference type="InterPro" id="IPR029063">
    <property type="entry name" value="SAM-dependent_MTases_sf"/>
</dbReference>
<dbReference type="InterPro" id="IPR002052">
    <property type="entry name" value="DNA_methylase_N6_adenine_CS"/>
</dbReference>
<evidence type="ECO:0000313" key="1">
    <source>
        <dbReference type="EMBL" id="PMC07302.1"/>
    </source>
</evidence>
<gene>
    <name evidence="1" type="ORF">CJ232_11510</name>
</gene>